<dbReference type="InterPro" id="IPR027417">
    <property type="entry name" value="P-loop_NTPase"/>
</dbReference>
<dbReference type="PROSITE" id="PS51420">
    <property type="entry name" value="RHO"/>
    <property type="match status" value="1"/>
</dbReference>
<dbReference type="Pfam" id="PF00071">
    <property type="entry name" value="Ras"/>
    <property type="match status" value="1"/>
</dbReference>
<name>A0A6B2LLN3_9EUKA</name>
<dbReference type="CDD" id="cd00154">
    <property type="entry name" value="Rab"/>
    <property type="match status" value="1"/>
</dbReference>
<comment type="similarity">
    <text evidence="1">Belongs to the small GTPase superfamily. Rab family.</text>
</comment>
<dbReference type="AlphaFoldDB" id="A0A6B2LLN3"/>
<dbReference type="Gene3D" id="3.40.50.300">
    <property type="entry name" value="P-loop containing nucleotide triphosphate hydrolases"/>
    <property type="match status" value="1"/>
</dbReference>
<dbReference type="FunFam" id="3.40.50.300:FF:001447">
    <property type="entry name" value="Ras-related protein Rab-1B"/>
    <property type="match status" value="1"/>
</dbReference>
<dbReference type="InterPro" id="IPR005225">
    <property type="entry name" value="Small_GTP-bd"/>
</dbReference>
<evidence type="ECO:0000313" key="5">
    <source>
        <dbReference type="EMBL" id="NDV37976.1"/>
    </source>
</evidence>
<dbReference type="GO" id="GO:0003924">
    <property type="term" value="F:GTPase activity"/>
    <property type="evidence" value="ECO:0007669"/>
    <property type="project" value="InterPro"/>
</dbReference>
<protein>
    <submittedName>
        <fullName evidence="5">Uncharacterized protein</fullName>
    </submittedName>
</protein>
<keyword evidence="3" id="KW-0342">GTP-binding</keyword>
<dbReference type="PRINTS" id="PR00449">
    <property type="entry name" value="RASTRNSFRMNG"/>
</dbReference>
<evidence type="ECO:0000256" key="3">
    <source>
        <dbReference type="ARBA" id="ARBA00023134"/>
    </source>
</evidence>
<proteinExistence type="inferred from homology"/>
<sequence>MKVSTLGDSGVGKSSFISRLCEDKFTDRYKASIGTDFSTKQVFTKNKRKLETELTLQVWDTAGRERSSIYMFLRNSDALLIIYDVTNPRSFDNVVTYYQEIKNVSFTSPPCISLVGTKIDQTDSREISTQRGLQLASELGCGYYEVSSKSALNIKVTMQDIVDKIFTDRIK</sequence>
<dbReference type="PROSITE" id="PS51419">
    <property type="entry name" value="RAB"/>
    <property type="match status" value="1"/>
</dbReference>
<dbReference type="NCBIfam" id="TIGR00231">
    <property type="entry name" value="small_GTP"/>
    <property type="match status" value="1"/>
</dbReference>
<accession>A0A6B2LLN3</accession>
<keyword evidence="4" id="KW-0449">Lipoprotein</keyword>
<dbReference type="EMBL" id="GIBP01009007">
    <property type="protein sequence ID" value="NDV37976.1"/>
    <property type="molecule type" value="Transcribed_RNA"/>
</dbReference>
<dbReference type="SUPFAM" id="SSF52540">
    <property type="entry name" value="P-loop containing nucleoside triphosphate hydrolases"/>
    <property type="match status" value="1"/>
</dbReference>
<dbReference type="PROSITE" id="PS51421">
    <property type="entry name" value="RAS"/>
    <property type="match status" value="1"/>
</dbReference>
<dbReference type="SMART" id="SM00174">
    <property type="entry name" value="RHO"/>
    <property type="match status" value="1"/>
</dbReference>
<dbReference type="InterPro" id="IPR001806">
    <property type="entry name" value="Small_GTPase"/>
</dbReference>
<dbReference type="SMART" id="SM00173">
    <property type="entry name" value="RAS"/>
    <property type="match status" value="1"/>
</dbReference>
<dbReference type="GO" id="GO:0005525">
    <property type="term" value="F:GTP binding"/>
    <property type="evidence" value="ECO:0007669"/>
    <property type="project" value="UniProtKB-KW"/>
</dbReference>
<dbReference type="PANTHER" id="PTHR47977">
    <property type="entry name" value="RAS-RELATED PROTEIN RAB"/>
    <property type="match status" value="1"/>
</dbReference>
<organism evidence="5">
    <name type="scientific">Arcella intermedia</name>
    <dbReference type="NCBI Taxonomy" id="1963864"/>
    <lineage>
        <taxon>Eukaryota</taxon>
        <taxon>Amoebozoa</taxon>
        <taxon>Tubulinea</taxon>
        <taxon>Elardia</taxon>
        <taxon>Arcellinida</taxon>
        <taxon>Sphaerothecina</taxon>
        <taxon>Arcellidae</taxon>
        <taxon>Arcella</taxon>
    </lineage>
</organism>
<dbReference type="SMART" id="SM00175">
    <property type="entry name" value="RAB"/>
    <property type="match status" value="1"/>
</dbReference>
<keyword evidence="2" id="KW-0547">Nucleotide-binding</keyword>
<dbReference type="InterPro" id="IPR050227">
    <property type="entry name" value="Rab"/>
</dbReference>
<evidence type="ECO:0000256" key="4">
    <source>
        <dbReference type="ARBA" id="ARBA00023288"/>
    </source>
</evidence>
<reference evidence="5" key="1">
    <citation type="journal article" date="2020" name="J. Eukaryot. Microbiol.">
        <title>De novo Sequencing, Assembly and Annotation of the Transcriptome for the Free-Living Testate Amoeba Arcella intermedia.</title>
        <authorList>
            <person name="Ribeiro G.M."/>
            <person name="Porfirio-Sousa A.L."/>
            <person name="Maurer-Alcala X.X."/>
            <person name="Katz L.A."/>
            <person name="Lahr D.J.G."/>
        </authorList>
    </citation>
    <scope>NUCLEOTIDE SEQUENCE</scope>
</reference>
<evidence type="ECO:0000256" key="2">
    <source>
        <dbReference type="ARBA" id="ARBA00022741"/>
    </source>
</evidence>
<evidence type="ECO:0000256" key="1">
    <source>
        <dbReference type="ARBA" id="ARBA00006270"/>
    </source>
</evidence>